<comment type="caution">
    <text evidence="1">The sequence shown here is derived from an EMBL/GenBank/DDBJ whole genome shotgun (WGS) entry which is preliminary data.</text>
</comment>
<dbReference type="EMBL" id="BGPR01016256">
    <property type="protein sequence ID" value="GBN72389.1"/>
    <property type="molecule type" value="Genomic_DNA"/>
</dbReference>
<gene>
    <name evidence="1" type="ORF">AVEN_261068_1</name>
</gene>
<protein>
    <submittedName>
        <fullName evidence="1">Uncharacterized protein</fullName>
    </submittedName>
</protein>
<reference evidence="1 2" key="1">
    <citation type="journal article" date="2019" name="Sci. Rep.">
        <title>Orb-weaving spider Araneus ventricosus genome elucidates the spidroin gene catalogue.</title>
        <authorList>
            <person name="Kono N."/>
            <person name="Nakamura H."/>
            <person name="Ohtoshi R."/>
            <person name="Moran D.A.P."/>
            <person name="Shinohara A."/>
            <person name="Yoshida Y."/>
            <person name="Fujiwara M."/>
            <person name="Mori M."/>
            <person name="Tomita M."/>
            <person name="Arakawa K."/>
        </authorList>
    </citation>
    <scope>NUCLEOTIDE SEQUENCE [LARGE SCALE GENOMIC DNA]</scope>
</reference>
<dbReference type="OrthoDB" id="10459375at2759"/>
<sequence>MVAKMMDVINMYEAEMMEPQSKPSDPQGDPMCHNFLVVPWLDPEYYVQCDFAEGSTIEKESK</sequence>
<evidence type="ECO:0000313" key="1">
    <source>
        <dbReference type="EMBL" id="GBN72389.1"/>
    </source>
</evidence>
<keyword evidence="2" id="KW-1185">Reference proteome</keyword>
<accession>A0A4Y2RAU5</accession>
<proteinExistence type="predicted"/>
<dbReference type="AlphaFoldDB" id="A0A4Y2RAU5"/>
<organism evidence="1 2">
    <name type="scientific">Araneus ventricosus</name>
    <name type="common">Orbweaver spider</name>
    <name type="synonym">Epeira ventricosa</name>
    <dbReference type="NCBI Taxonomy" id="182803"/>
    <lineage>
        <taxon>Eukaryota</taxon>
        <taxon>Metazoa</taxon>
        <taxon>Ecdysozoa</taxon>
        <taxon>Arthropoda</taxon>
        <taxon>Chelicerata</taxon>
        <taxon>Arachnida</taxon>
        <taxon>Araneae</taxon>
        <taxon>Araneomorphae</taxon>
        <taxon>Entelegynae</taxon>
        <taxon>Araneoidea</taxon>
        <taxon>Araneidae</taxon>
        <taxon>Araneus</taxon>
    </lineage>
</organism>
<evidence type="ECO:0000313" key="2">
    <source>
        <dbReference type="Proteomes" id="UP000499080"/>
    </source>
</evidence>
<name>A0A4Y2RAU5_ARAVE</name>
<dbReference type="Proteomes" id="UP000499080">
    <property type="component" value="Unassembled WGS sequence"/>
</dbReference>